<comment type="caution">
    <text evidence="2">The sequence shown here is derived from an EMBL/GenBank/DDBJ whole genome shotgun (WGS) entry which is preliminary data.</text>
</comment>
<dbReference type="AlphaFoldDB" id="A0AAE1NXR0"/>
<reference evidence="2" key="1">
    <citation type="submission" date="2023-11" db="EMBL/GenBank/DDBJ databases">
        <title>Genome assemblies of two species of porcelain crab, Petrolisthes cinctipes and Petrolisthes manimaculis (Anomura: Porcellanidae).</title>
        <authorList>
            <person name="Angst P."/>
        </authorList>
    </citation>
    <scope>NUCLEOTIDE SEQUENCE</scope>
    <source>
        <strain evidence="2">PB745_02</strain>
        <tissue evidence="2">Gill</tissue>
    </source>
</reference>
<accession>A0AAE1NXR0</accession>
<feature type="region of interest" description="Disordered" evidence="1">
    <location>
        <begin position="82"/>
        <end position="103"/>
    </location>
</feature>
<evidence type="ECO:0000313" key="3">
    <source>
        <dbReference type="Proteomes" id="UP001292094"/>
    </source>
</evidence>
<dbReference type="EMBL" id="JAWZYT010003460">
    <property type="protein sequence ID" value="KAK4298284.1"/>
    <property type="molecule type" value="Genomic_DNA"/>
</dbReference>
<sequence>MLGGGGTRPSRQTNDGVGRHIDPSPGLGTVLPATVPATLLSQGPPFTPTTPSTLPALADQDQWEAERGVVWAPAQPIACQGAGAASQSQSRETNKAGLNFPNC</sequence>
<evidence type="ECO:0000313" key="2">
    <source>
        <dbReference type="EMBL" id="KAK4298284.1"/>
    </source>
</evidence>
<organism evidence="2 3">
    <name type="scientific">Petrolisthes manimaculis</name>
    <dbReference type="NCBI Taxonomy" id="1843537"/>
    <lineage>
        <taxon>Eukaryota</taxon>
        <taxon>Metazoa</taxon>
        <taxon>Ecdysozoa</taxon>
        <taxon>Arthropoda</taxon>
        <taxon>Crustacea</taxon>
        <taxon>Multicrustacea</taxon>
        <taxon>Malacostraca</taxon>
        <taxon>Eumalacostraca</taxon>
        <taxon>Eucarida</taxon>
        <taxon>Decapoda</taxon>
        <taxon>Pleocyemata</taxon>
        <taxon>Anomura</taxon>
        <taxon>Galatheoidea</taxon>
        <taxon>Porcellanidae</taxon>
        <taxon>Petrolisthes</taxon>
    </lineage>
</organism>
<evidence type="ECO:0000256" key="1">
    <source>
        <dbReference type="SAM" id="MobiDB-lite"/>
    </source>
</evidence>
<name>A0AAE1NXR0_9EUCA</name>
<dbReference type="Proteomes" id="UP001292094">
    <property type="component" value="Unassembled WGS sequence"/>
</dbReference>
<keyword evidence="3" id="KW-1185">Reference proteome</keyword>
<protein>
    <submittedName>
        <fullName evidence="2">Uncharacterized protein</fullName>
    </submittedName>
</protein>
<proteinExistence type="predicted"/>
<feature type="region of interest" description="Disordered" evidence="1">
    <location>
        <begin position="1"/>
        <end position="30"/>
    </location>
</feature>
<gene>
    <name evidence="2" type="ORF">Pmani_029351</name>
</gene>